<proteinExistence type="predicted"/>
<reference evidence="1 2" key="1">
    <citation type="submission" date="2021-08" db="EMBL/GenBank/DDBJ databases">
        <title>Complete genome sequence of Leptospira kobayashii strain E30.</title>
        <authorList>
            <person name="Nakao R."/>
            <person name="Nakamura S."/>
            <person name="Masuzawa T."/>
            <person name="Koizumi N."/>
        </authorList>
    </citation>
    <scope>NUCLEOTIDE SEQUENCE [LARGE SCALE GENOMIC DNA]</scope>
    <source>
        <strain evidence="1 2">E30</strain>
    </source>
</reference>
<dbReference type="EMBL" id="AP025028">
    <property type="protein sequence ID" value="BDA80244.1"/>
    <property type="molecule type" value="Genomic_DNA"/>
</dbReference>
<dbReference type="InterPro" id="IPR031709">
    <property type="entry name" value="PutAbiC"/>
</dbReference>
<organism evidence="1 2">
    <name type="scientific">Leptospira kobayashii</name>
    <dbReference type="NCBI Taxonomy" id="1917830"/>
    <lineage>
        <taxon>Bacteria</taxon>
        <taxon>Pseudomonadati</taxon>
        <taxon>Spirochaetota</taxon>
        <taxon>Spirochaetia</taxon>
        <taxon>Leptospirales</taxon>
        <taxon>Leptospiraceae</taxon>
        <taxon>Leptospira</taxon>
    </lineage>
</organism>
<protein>
    <recommendedName>
        <fullName evidence="3">Phage abortive infection protein</fullName>
    </recommendedName>
</protein>
<dbReference type="Proteomes" id="UP000245263">
    <property type="component" value="Chromosome 1"/>
</dbReference>
<name>A0ABM7UMC4_9LEPT</name>
<gene>
    <name evidence="1" type="ORF">LPTSP3_g31740</name>
</gene>
<evidence type="ECO:0000313" key="1">
    <source>
        <dbReference type="EMBL" id="BDA80244.1"/>
    </source>
</evidence>
<accession>A0ABM7UMC4</accession>
<evidence type="ECO:0008006" key="3">
    <source>
        <dbReference type="Google" id="ProtNLM"/>
    </source>
</evidence>
<keyword evidence="2" id="KW-1185">Reference proteome</keyword>
<dbReference type="Pfam" id="PF16872">
    <property type="entry name" value="putAbiC"/>
    <property type="match status" value="1"/>
</dbReference>
<sequence>MINSGYILTFHDVNIDDSSKIATIFQSLLSTIWLTTTISLLFLTFYTQKEELEKTSASFRQQNEDNHFFSLMNTLFNIRDRIEISIPEESYNSDSAFPQTTEKKITGNKYFQYVYLWFTMFSKILDNQELDEKLAHEYKTTLNEIFHLSENIYAGSFHQVVFERREDFYSACFQLYYPLISDESMNYFNFLKQLLKYSQNCVNKTSFNQYIKSVLSPDEISLLFYFGLYDDEFGLVLREMNFFKDFSLDYLIEKKHIEFYRLNE</sequence>
<evidence type="ECO:0000313" key="2">
    <source>
        <dbReference type="Proteomes" id="UP000245263"/>
    </source>
</evidence>